<evidence type="ECO:0000313" key="11">
    <source>
        <dbReference type="EMBL" id="CAF9908610.1"/>
    </source>
</evidence>
<keyword evidence="5 8" id="KW-0833">Ubl conjugation pathway</keyword>
<keyword evidence="4" id="KW-0808">Transferase</keyword>
<dbReference type="InterPro" id="IPR036823">
    <property type="entry name" value="Ribosomal_uS7_dom_sf"/>
</dbReference>
<sequence>MPLSKQIVRAANCVSRSSSRPISLALRSNVRNSSTNDYGKLPKKETPGPGPNSESLPHVTEEAAALGKITGDPNAPDTSQGTPVEEILKRDPDAKAKAPEVLKGVIDNNKPSGTRSYSTMVERSIPHESDDQFFKEIDAETEYINAPGAEYAQLEAPEGSEPVSYLSRQDLFLGKEEPRHKFGMPDMGKIQKMQKRYPEILEQLTGLMMKGGKKSKAETDVVRILNNLRVSRPPVISSTRPLLPGTPPAHHLPLNPVLYLSLAVDSVAPLIRIKAIRGAAGGGRSLMMPVPLPIRNRRRQAITWILDAAEKKPFKGSGPGGLAQRFADELVAIIEGKSGVWQKRTELHKQGVVARANIESTVPISSTGGAGVDSTIAVDRYELPVLRTSRVPTGLHPTSRASPGHSRSASHPFSTTSDTRSGRKASGDGDSSTGSDDYAKEVIKEKKAQLTRDGRYMVSANKSPNKSAKAVSKEDDLRTGQCLTCDSTVRWPKHLDVYRCTNCLTINDLKPVRKYIATAGASDVKRAEPGVVRRPVPLTVDRVGVIADECVIAYLQDKANELQGNEQSTIPSLPLSLTKNGSSKAYPGHAQETVMLPAQLHNSSLQSVDARSFPPMRAVMMPLRLPAQDQKRRSESSEHERQGWKQIFAPLEDYLLQSLRDCECLNVSFTLGRPIPFRASSESSNAPEKANRREEHSFDEEGVFELDAKTLLLGDIGENGQWWTGERQPNITKSSNDEISEKKPARFDWTSIYAWYNIILSCGKDWRSHSSKLSSRSRRVLAAHEAEIDSVLSQGRYHVQRSFLKSIELLLRRPGRPLQTPEDARFLVILLANPLFYPRSTDRMNNGIPTPFSITNMDDSMASKPAPARSRGIANGHHSGIIKRILGIVANLPLPCHQALISWFCRVSESQFQDFVELVGGFVSYRLTRQKGRPNSHLIDVTAGLIPDISGPGGGTSAHLHAAIGETAKASKEKELEKQQAYRDDWQIKTAAKFMSLLFTANMFPRASRYEPKQGSNQLLPVAVRQRARKHNQLLPTNFFYNTRLDYVDLVGDFEAWELRRGKFSFCQYPMFLSIWAKIHILEHDAKRQMEIKARDAFFTSIMKGKAVSAFLEFKIRRDCLVGDSLRNVSEVVGGSQEEIKKSLRIAFVGEEGVDAGGLRKEWFLLLTREVFDPEHGLFVYDPESNYCYFNPFSLETSDQFFLIGVLLGLAIYNSTILDVALPPFAFRKLLASAPNYFTQTTAPVRPPNTYTLADLAEWKPSLSRGLQQLLDHEGDDVEEVFCRDFVIEVERYGQILQVPLCPGGEKKPVTKSNKREFVDLYIRYLLDVSVARQYEPFKRGFFSVCGGNALSLFRPEEIELLIRGSDEPLDTTSLQGAAVYENCSPRNDLVRWFWEILDSAEPRYQREILMFITGSDRIPAMGATSLVIKIVCLGNDTNRFPIARTCFNVLGLWAYGQKETLARKLLMAVRESEGFGLK</sequence>
<feature type="compositionally biased region" description="Basic and acidic residues" evidence="9">
    <location>
        <begin position="86"/>
        <end position="99"/>
    </location>
</feature>
<feature type="region of interest" description="Disordered" evidence="9">
    <location>
        <begin position="678"/>
        <end position="698"/>
    </location>
</feature>
<organism evidence="11 12">
    <name type="scientific">Gomphillus americanus</name>
    <dbReference type="NCBI Taxonomy" id="1940652"/>
    <lineage>
        <taxon>Eukaryota</taxon>
        <taxon>Fungi</taxon>
        <taxon>Dikarya</taxon>
        <taxon>Ascomycota</taxon>
        <taxon>Pezizomycotina</taxon>
        <taxon>Lecanoromycetes</taxon>
        <taxon>OSLEUM clade</taxon>
        <taxon>Ostropomycetidae</taxon>
        <taxon>Ostropales</taxon>
        <taxon>Graphidaceae</taxon>
        <taxon>Gomphilloideae</taxon>
        <taxon>Gomphillus</taxon>
    </lineage>
</organism>
<evidence type="ECO:0000256" key="9">
    <source>
        <dbReference type="SAM" id="MobiDB-lite"/>
    </source>
</evidence>
<proteinExistence type="inferred from homology"/>
<dbReference type="InterPro" id="IPR044611">
    <property type="entry name" value="E3A/B/C-like"/>
</dbReference>
<dbReference type="Pfam" id="PF00177">
    <property type="entry name" value="Ribosomal_S7"/>
    <property type="match status" value="1"/>
</dbReference>
<feature type="active site" description="Glycyl thioester intermediate" evidence="8">
    <location>
        <position position="1447"/>
    </location>
</feature>
<dbReference type="Pfam" id="PF00632">
    <property type="entry name" value="HECT"/>
    <property type="match status" value="1"/>
</dbReference>
<reference evidence="11" key="1">
    <citation type="submission" date="2021-03" db="EMBL/GenBank/DDBJ databases">
        <authorList>
            <person name="Tagirdzhanova G."/>
        </authorList>
    </citation>
    <scope>NUCLEOTIDE SEQUENCE</scope>
</reference>
<dbReference type="PANTHER" id="PTHR45700:SF8">
    <property type="entry name" value="HECT-TYPE E3 UBIQUITIN TRANSFERASE"/>
    <property type="match status" value="1"/>
</dbReference>
<dbReference type="GO" id="GO:0005840">
    <property type="term" value="C:ribosome"/>
    <property type="evidence" value="ECO:0007669"/>
    <property type="project" value="UniProtKB-KW"/>
</dbReference>
<dbReference type="EMBL" id="CAJPDQ010000004">
    <property type="protein sequence ID" value="CAF9908610.1"/>
    <property type="molecule type" value="Genomic_DNA"/>
</dbReference>
<feature type="compositionally biased region" description="Polar residues" evidence="9">
    <location>
        <begin position="399"/>
        <end position="419"/>
    </location>
</feature>
<dbReference type="SUPFAM" id="SSF56204">
    <property type="entry name" value="Hect, E3 ligase catalytic domain"/>
    <property type="match status" value="1"/>
</dbReference>
<evidence type="ECO:0000256" key="2">
    <source>
        <dbReference type="ARBA" id="ARBA00007151"/>
    </source>
</evidence>
<comment type="similarity">
    <text evidence="2">Belongs to the universal ribosomal protein uS7 family.</text>
</comment>
<evidence type="ECO:0000256" key="5">
    <source>
        <dbReference type="ARBA" id="ARBA00022786"/>
    </source>
</evidence>
<dbReference type="GO" id="GO:0061630">
    <property type="term" value="F:ubiquitin protein ligase activity"/>
    <property type="evidence" value="ECO:0007669"/>
    <property type="project" value="UniProtKB-EC"/>
</dbReference>
<evidence type="ECO:0000256" key="6">
    <source>
        <dbReference type="ARBA" id="ARBA00022980"/>
    </source>
</evidence>
<dbReference type="Gene3D" id="1.10.455.10">
    <property type="entry name" value="Ribosomal protein S7 domain"/>
    <property type="match status" value="1"/>
</dbReference>
<feature type="region of interest" description="Disordered" evidence="9">
    <location>
        <begin position="18"/>
        <end position="99"/>
    </location>
</feature>
<dbReference type="CDD" id="cd00078">
    <property type="entry name" value="HECTc"/>
    <property type="match status" value="1"/>
</dbReference>
<dbReference type="InterPro" id="IPR000569">
    <property type="entry name" value="HECT_dom"/>
</dbReference>
<evidence type="ECO:0000256" key="1">
    <source>
        <dbReference type="ARBA" id="ARBA00000885"/>
    </source>
</evidence>
<dbReference type="SUPFAM" id="SSF47973">
    <property type="entry name" value="Ribosomal protein S7"/>
    <property type="match status" value="1"/>
</dbReference>
<feature type="domain" description="HECT" evidence="10">
    <location>
        <begin position="1136"/>
        <end position="1479"/>
    </location>
</feature>
<protein>
    <recommendedName>
        <fullName evidence="3">HECT-type E3 ubiquitin transferase</fullName>
        <ecNumber evidence="3">2.3.2.26</ecNumber>
    </recommendedName>
</protein>
<dbReference type="PANTHER" id="PTHR45700">
    <property type="entry name" value="UBIQUITIN-PROTEIN LIGASE E3C"/>
    <property type="match status" value="1"/>
</dbReference>
<gene>
    <name evidence="11" type="ORF">GOMPHAMPRED_006212</name>
</gene>
<keyword evidence="7" id="KW-0687">Ribonucleoprotein</keyword>
<dbReference type="InterPro" id="IPR023798">
    <property type="entry name" value="Ribosomal_uS7_dom"/>
</dbReference>
<dbReference type="PROSITE" id="PS50237">
    <property type="entry name" value="HECT"/>
    <property type="match status" value="1"/>
</dbReference>
<feature type="region of interest" description="Disordered" evidence="9">
    <location>
        <begin position="450"/>
        <end position="472"/>
    </location>
</feature>
<comment type="catalytic activity">
    <reaction evidence="1">
        <text>S-ubiquitinyl-[E2 ubiquitin-conjugating enzyme]-L-cysteine + [acceptor protein]-L-lysine = [E2 ubiquitin-conjugating enzyme]-L-cysteine + N(6)-ubiquitinyl-[acceptor protein]-L-lysine.</text>
        <dbReference type="EC" id="2.3.2.26"/>
    </reaction>
</comment>
<comment type="caution">
    <text evidence="11">The sequence shown here is derived from an EMBL/GenBank/DDBJ whole genome shotgun (WGS) entry which is preliminary data.</text>
</comment>
<evidence type="ECO:0000256" key="8">
    <source>
        <dbReference type="PROSITE-ProRule" id="PRU00104"/>
    </source>
</evidence>
<dbReference type="GO" id="GO:0000209">
    <property type="term" value="P:protein polyubiquitination"/>
    <property type="evidence" value="ECO:0007669"/>
    <property type="project" value="InterPro"/>
</dbReference>
<name>A0A8H3EN44_9LECA</name>
<dbReference type="Gene3D" id="3.30.2410.10">
    <property type="entry name" value="Hect, E3 ligase catalytic domain"/>
    <property type="match status" value="1"/>
</dbReference>
<accession>A0A8H3EN44</accession>
<dbReference type="Gene3D" id="3.30.2160.10">
    <property type="entry name" value="Hect, E3 ligase catalytic domain"/>
    <property type="match status" value="1"/>
</dbReference>
<dbReference type="GO" id="GO:1990904">
    <property type="term" value="C:ribonucleoprotein complex"/>
    <property type="evidence" value="ECO:0007669"/>
    <property type="project" value="UniProtKB-KW"/>
</dbReference>
<dbReference type="EC" id="2.3.2.26" evidence="3"/>
<dbReference type="FunFam" id="3.30.2160.10:FF:000004">
    <property type="entry name" value="probable E3 ubiquitin-protein ligase HERC4 isoform X1"/>
    <property type="match status" value="1"/>
</dbReference>
<dbReference type="InterPro" id="IPR035983">
    <property type="entry name" value="Hect_E3_ubiquitin_ligase"/>
</dbReference>
<dbReference type="Proteomes" id="UP000664169">
    <property type="component" value="Unassembled WGS sequence"/>
</dbReference>
<dbReference type="SMART" id="SM00119">
    <property type="entry name" value="HECTc"/>
    <property type="match status" value="1"/>
</dbReference>
<evidence type="ECO:0000313" key="12">
    <source>
        <dbReference type="Proteomes" id="UP000664169"/>
    </source>
</evidence>
<keyword evidence="12" id="KW-1185">Reference proteome</keyword>
<dbReference type="OrthoDB" id="8068875at2759"/>
<evidence type="ECO:0000256" key="3">
    <source>
        <dbReference type="ARBA" id="ARBA00012485"/>
    </source>
</evidence>
<evidence type="ECO:0000256" key="4">
    <source>
        <dbReference type="ARBA" id="ARBA00022679"/>
    </source>
</evidence>
<evidence type="ECO:0000256" key="7">
    <source>
        <dbReference type="ARBA" id="ARBA00023274"/>
    </source>
</evidence>
<evidence type="ECO:0000259" key="10">
    <source>
        <dbReference type="PROSITE" id="PS50237"/>
    </source>
</evidence>
<feature type="region of interest" description="Disordered" evidence="9">
    <location>
        <begin position="389"/>
        <end position="438"/>
    </location>
</feature>
<keyword evidence="6" id="KW-0689">Ribosomal protein</keyword>
<dbReference type="Gene3D" id="3.90.1750.10">
    <property type="entry name" value="Hect, E3 ligase catalytic domains"/>
    <property type="match status" value="1"/>
</dbReference>